<dbReference type="SUPFAM" id="SSF52540">
    <property type="entry name" value="P-loop containing nucleoside triphosphate hydrolases"/>
    <property type="match status" value="1"/>
</dbReference>
<accession>A0A9P6QZ46</accession>
<dbReference type="SUPFAM" id="SSF50978">
    <property type="entry name" value="WD40 repeat-like"/>
    <property type="match status" value="2"/>
</dbReference>
<dbReference type="OrthoDB" id="538223at2759"/>
<dbReference type="Pfam" id="PF23948">
    <property type="entry name" value="ARM_5"/>
    <property type="match status" value="1"/>
</dbReference>
<dbReference type="Pfam" id="PF00805">
    <property type="entry name" value="Pentapeptide"/>
    <property type="match status" value="1"/>
</dbReference>
<dbReference type="InterPro" id="IPR020472">
    <property type="entry name" value="WD40_PAC1"/>
</dbReference>
<dbReference type="InterPro" id="IPR056251">
    <property type="entry name" value="Arm_rpt_dom"/>
</dbReference>
<dbReference type="SUPFAM" id="SSF141571">
    <property type="entry name" value="Pentapeptide repeat-like"/>
    <property type="match status" value="1"/>
</dbReference>
<dbReference type="Gene3D" id="2.160.20.80">
    <property type="entry name" value="E3 ubiquitin-protein ligase SopA"/>
    <property type="match status" value="1"/>
</dbReference>
<dbReference type="PANTHER" id="PTHR19879:SF9">
    <property type="entry name" value="TRANSCRIPTION INITIATION FACTOR TFIID SUBUNIT 5"/>
    <property type="match status" value="1"/>
</dbReference>
<dbReference type="PANTHER" id="PTHR19879">
    <property type="entry name" value="TRANSCRIPTION INITIATION FACTOR TFIID"/>
    <property type="match status" value="1"/>
</dbReference>
<dbReference type="PROSITE" id="PS50294">
    <property type="entry name" value="WD_REPEATS_REGION"/>
    <property type="match status" value="8"/>
</dbReference>
<dbReference type="Gene3D" id="3.40.50.300">
    <property type="entry name" value="P-loop containing nucleotide triphosphate hydrolases"/>
    <property type="match status" value="1"/>
</dbReference>
<evidence type="ECO:0000256" key="3">
    <source>
        <dbReference type="PROSITE-ProRule" id="PRU00221"/>
    </source>
</evidence>
<dbReference type="InterPro" id="IPR001646">
    <property type="entry name" value="5peptide_repeat"/>
</dbReference>
<evidence type="ECO:0000256" key="4">
    <source>
        <dbReference type="SAM" id="MobiDB-lite"/>
    </source>
</evidence>
<keyword evidence="1 3" id="KW-0853">WD repeat</keyword>
<reference evidence="6" key="1">
    <citation type="journal article" date="2020" name="Fungal Divers.">
        <title>Resolving the Mortierellaceae phylogeny through synthesis of multi-gene phylogenetics and phylogenomics.</title>
        <authorList>
            <person name="Vandepol N."/>
            <person name="Liber J."/>
            <person name="Desiro A."/>
            <person name="Na H."/>
            <person name="Kennedy M."/>
            <person name="Barry K."/>
            <person name="Grigoriev I.V."/>
            <person name="Miller A.N."/>
            <person name="O'Donnell K."/>
            <person name="Stajich J.E."/>
            <person name="Bonito G."/>
        </authorList>
    </citation>
    <scope>NUCLEOTIDE SEQUENCE</scope>
    <source>
        <strain evidence="6">NVP60</strain>
    </source>
</reference>
<gene>
    <name evidence="6" type="primary">WDR31_7</name>
    <name evidence="6" type="ORF">BGZ97_002657</name>
</gene>
<dbReference type="InterPro" id="IPR027417">
    <property type="entry name" value="P-loop_NTPase"/>
</dbReference>
<feature type="region of interest" description="Disordered" evidence="4">
    <location>
        <begin position="1"/>
        <end position="23"/>
    </location>
</feature>
<dbReference type="Pfam" id="PF00400">
    <property type="entry name" value="WD40"/>
    <property type="match status" value="9"/>
</dbReference>
<evidence type="ECO:0000256" key="1">
    <source>
        <dbReference type="ARBA" id="ARBA00022574"/>
    </source>
</evidence>
<dbReference type="PROSITE" id="PS50082">
    <property type="entry name" value="WD_REPEATS_2"/>
    <property type="match status" value="9"/>
</dbReference>
<dbReference type="InterPro" id="IPR016024">
    <property type="entry name" value="ARM-type_fold"/>
</dbReference>
<keyword evidence="7" id="KW-1185">Reference proteome</keyword>
<keyword evidence="2" id="KW-0677">Repeat</keyword>
<feature type="repeat" description="WD" evidence="3">
    <location>
        <begin position="1355"/>
        <end position="1389"/>
    </location>
</feature>
<dbReference type="InterPro" id="IPR015943">
    <property type="entry name" value="WD40/YVTN_repeat-like_dom_sf"/>
</dbReference>
<dbReference type="PROSITE" id="PS00678">
    <property type="entry name" value="WD_REPEATS_1"/>
    <property type="match status" value="3"/>
</dbReference>
<feature type="repeat" description="WD" evidence="3">
    <location>
        <begin position="1313"/>
        <end position="1354"/>
    </location>
</feature>
<evidence type="ECO:0000313" key="7">
    <source>
        <dbReference type="Proteomes" id="UP000823405"/>
    </source>
</evidence>
<dbReference type="SUPFAM" id="SSF48371">
    <property type="entry name" value="ARM repeat"/>
    <property type="match status" value="1"/>
</dbReference>
<dbReference type="PRINTS" id="PR00320">
    <property type="entry name" value="GPROTEINBRPT"/>
</dbReference>
<dbReference type="EMBL" id="JAAAIN010001595">
    <property type="protein sequence ID" value="KAG0301694.1"/>
    <property type="molecule type" value="Genomic_DNA"/>
</dbReference>
<feature type="repeat" description="WD" evidence="3">
    <location>
        <begin position="1229"/>
        <end position="1270"/>
    </location>
</feature>
<dbReference type="CDD" id="cd00200">
    <property type="entry name" value="WD40"/>
    <property type="match status" value="1"/>
</dbReference>
<feature type="repeat" description="WD" evidence="3">
    <location>
        <begin position="1482"/>
        <end position="1514"/>
    </location>
</feature>
<feature type="domain" description="Arm-like repeat" evidence="5">
    <location>
        <begin position="164"/>
        <end position="507"/>
    </location>
</feature>
<evidence type="ECO:0000259" key="5">
    <source>
        <dbReference type="Pfam" id="PF23948"/>
    </source>
</evidence>
<feature type="repeat" description="WD" evidence="3">
    <location>
        <begin position="1187"/>
        <end position="1228"/>
    </location>
</feature>
<feature type="repeat" description="WD" evidence="3">
    <location>
        <begin position="1271"/>
        <end position="1312"/>
    </location>
</feature>
<evidence type="ECO:0000313" key="6">
    <source>
        <dbReference type="EMBL" id="KAG0301694.1"/>
    </source>
</evidence>
<dbReference type="InterPro" id="IPR036322">
    <property type="entry name" value="WD40_repeat_dom_sf"/>
</dbReference>
<protein>
    <submittedName>
        <fullName evidence="6">WD_REPEATS_REGION domain-containing protein</fullName>
    </submittedName>
</protein>
<dbReference type="Gene3D" id="2.130.10.10">
    <property type="entry name" value="YVTN repeat-like/Quinoprotein amine dehydrogenase"/>
    <property type="match status" value="4"/>
</dbReference>
<feature type="repeat" description="WD" evidence="3">
    <location>
        <begin position="1524"/>
        <end position="1565"/>
    </location>
</feature>
<sequence length="1704" mass="189658">MNTSTQEKTPVMSHSTPSSTQSRFLQLEEATRRLLHLNATSIKRTVPSALASIQFGTMGMFVPQDYEDGSTSAITTLIPAASETNSPKQSLTAFEPWLHIFPHNMAAPLLRVKLPPPGIRLRTTAQLAYCNNLLRTPLSLCLDAASIFHSLDPSQQASVNALLQDKEEQDRVRGLTIRVIEEFAADALKTSDKISEVILLGPFLVQEHYRRLLNCFIAEFETSTLLDIELLQGLVQLVECAKVDYLQPDDLIRILAVLRIRFQNTRQETTKHPYCLTQVLARLLDVMVEGKVQDLRRIVDQEPLFALLGQLVESTDPYLKHQAAYALQGLLHIPNDETHRQFVLRHVGNIAMGLLGVASICKLDFSGLTEGAVKLYKTTGDSLETGSKVISGIKSIHESGQDILSGRRVWYTALREAQEHTRKGRLSDFNQLIFEAPCRQDIEFQWGVCQLLEKIAVDPHWDGATHQHAVDLLANLYRDDADWTSDDEVLRWILTIIGHIASLPDLAISNHAQSLLLGLEEEGDDAKQAVYRAAMVGSSSYNPLQVCLPMPTSSPLLARALSIHSIEGDLHRLRVQRLKERENTLYIPPQAKPTLQSSDDTLFPLMEKSLEFLESHRQVLLLLGDSGAGKSTFSLQLEHTLWKEYKRGSYIPLYINLPTIDNPEQDLIAKELRYQNFSEDQIQDLKLNRQFIVICDGYDESQLKTNLHTTNQFNQPGQWNTKMVVSCRSQYLGQDYRSRFQPQSTNHYTHAIPDLMLEAVIAPFSRVQIGQYVEQYVKALSVHNAPQDRPAWTKDEYMERLTKIPKLIELVSNPFLLTLALEALPEVVGSRKDLSAIRISRVQLYDGFVNNWLEVNKRRLESSTLSEDERLAFDLILEDDFLYHGIQFQKDLAAAIYEKQGGQRVIKYIHLHDSSTWKSSFFSSTDAHTKLLRESSTVTRSGSFFRFIHQSLLEYFYSRTVYDPVDYKPDVSSENHRCAPDPKVIFSERNFINEPAVLQFLAERVDSDALYKSQLLAAVEDSKANKQGGQAGATSISILVRAGVRFNGADLQGIRIPGADLSGGQFDSANLERADMSKVDMTKTWLRQANLRDAQVTGVQFGELPHLVLEKNRIARIVFSSDGEILAVSTEGQIIVIFDAATWNIISAHLGGEAMDISPTTRELAKTNRDNIVEMCDILTGETRLALTGHDEKVTDISFSADGKQIATSSKDTTIRIWSTLSGATLHILRGHSEAINGVAFSPTGLQLASCSNDRSVRTWYAESGELLNILTGHTDPVQCVAYSRNGSQIATGDRNNAAALWNAHSGELLHGLSSQVGVIASVVFSLDGQQVASGGEDGTVRLWDVSTGECISILSGHLIGVNSVAYSPTGGYMASGSVDGTVRLWKVERALLNAESGVNSNAWNHVEMSSDGEWVVTSNSDGGAAQLWETQTGKLGLSLVGYMEAINELEFSPCGQQIVSAGDDKAVRLWCTRTGVCLQVFEGHTERVFGVAFSPCGGQVVSTSADRTLRIWDTKMGTPGRILEGHTETIRGATYSPCGLQIASCSDDKTVRLWDARTGKQLFVVEHSAEVDRLMFSPCGKELVSVSMSYCELRCWNPRTGERLERLDQKATSYGVFCCCYSPIGQQLIVTAGTDGMMRVWDRSLGGHWLEVFQTMIGIIFRIQWRQSSSGDQYLVTLGVGAVRIWRLVEGENEYNLRLVWGL</sequence>
<organism evidence="6 7">
    <name type="scientific">Linnemannia gamsii</name>
    <dbReference type="NCBI Taxonomy" id="64522"/>
    <lineage>
        <taxon>Eukaryota</taxon>
        <taxon>Fungi</taxon>
        <taxon>Fungi incertae sedis</taxon>
        <taxon>Mucoromycota</taxon>
        <taxon>Mortierellomycotina</taxon>
        <taxon>Mortierellomycetes</taxon>
        <taxon>Mortierellales</taxon>
        <taxon>Mortierellaceae</taxon>
        <taxon>Linnemannia</taxon>
    </lineage>
</organism>
<comment type="caution">
    <text evidence="6">The sequence shown here is derived from an EMBL/GenBank/DDBJ whole genome shotgun (WGS) entry which is preliminary data.</text>
</comment>
<dbReference type="InterPro" id="IPR019775">
    <property type="entry name" value="WD40_repeat_CS"/>
</dbReference>
<proteinExistence type="predicted"/>
<name>A0A9P6QZ46_9FUNG</name>
<feature type="non-terminal residue" evidence="6">
    <location>
        <position position="1704"/>
    </location>
</feature>
<dbReference type="InterPro" id="IPR001680">
    <property type="entry name" value="WD40_rpt"/>
</dbReference>
<feature type="repeat" description="WD" evidence="3">
    <location>
        <begin position="1628"/>
        <end position="1643"/>
    </location>
</feature>
<dbReference type="SMART" id="SM00320">
    <property type="entry name" value="WD40"/>
    <property type="match status" value="11"/>
</dbReference>
<dbReference type="Proteomes" id="UP000823405">
    <property type="component" value="Unassembled WGS sequence"/>
</dbReference>
<evidence type="ECO:0000256" key="2">
    <source>
        <dbReference type="ARBA" id="ARBA00022737"/>
    </source>
</evidence>
<feature type="repeat" description="WD" evidence="3">
    <location>
        <begin position="1440"/>
        <end position="1481"/>
    </location>
</feature>